<comment type="caution">
    <text evidence="1">The sequence shown here is derived from an EMBL/GenBank/DDBJ whole genome shotgun (WGS) entry which is preliminary data.</text>
</comment>
<dbReference type="EMBL" id="QFOI01000073">
    <property type="protein sequence ID" value="PZP50293.1"/>
    <property type="molecule type" value="Genomic_DNA"/>
</dbReference>
<proteinExistence type="predicted"/>
<gene>
    <name evidence="1" type="ORF">DI598_05885</name>
</gene>
<organism evidence="1 2">
    <name type="scientific">Pseudopedobacter saltans</name>
    <dbReference type="NCBI Taxonomy" id="151895"/>
    <lineage>
        <taxon>Bacteria</taxon>
        <taxon>Pseudomonadati</taxon>
        <taxon>Bacteroidota</taxon>
        <taxon>Sphingobacteriia</taxon>
        <taxon>Sphingobacteriales</taxon>
        <taxon>Sphingobacteriaceae</taxon>
        <taxon>Pseudopedobacter</taxon>
    </lineage>
</organism>
<dbReference type="AlphaFoldDB" id="A0A2W5F682"/>
<evidence type="ECO:0000313" key="2">
    <source>
        <dbReference type="Proteomes" id="UP000249645"/>
    </source>
</evidence>
<sequence length="174" mass="20131">MIYFARHITTPKPKTNNPMKRWILTLLFALGFTLSHSQQKNYKPLLDTFLLHAQDNFKEIATEANDTSVFSPSKLQADIGNVKIARYPNVTTLNWIIPLKQSVDIQDMVKTFIKEHFSDTIHFKIVTDGTKKEGYKTTNIYELKDDEKPLVIFRTILYKGEKNNGNFTITIYGK</sequence>
<name>A0A2W5F682_9SPHI</name>
<evidence type="ECO:0000313" key="1">
    <source>
        <dbReference type="EMBL" id="PZP50293.1"/>
    </source>
</evidence>
<dbReference type="Proteomes" id="UP000249645">
    <property type="component" value="Unassembled WGS sequence"/>
</dbReference>
<reference evidence="1 2" key="1">
    <citation type="submission" date="2017-11" db="EMBL/GenBank/DDBJ databases">
        <title>Infants hospitalized years apart are colonized by the same room-sourced microbial strains.</title>
        <authorList>
            <person name="Brooks B."/>
            <person name="Olm M.R."/>
            <person name="Firek B.A."/>
            <person name="Baker R."/>
            <person name="Thomas B.C."/>
            <person name="Morowitz M.J."/>
            <person name="Banfield J.F."/>
        </authorList>
    </citation>
    <scope>NUCLEOTIDE SEQUENCE [LARGE SCALE GENOMIC DNA]</scope>
    <source>
        <strain evidence="1">S2_009_000_R2_76</strain>
    </source>
</reference>
<protein>
    <submittedName>
        <fullName evidence="1">Uncharacterized protein</fullName>
    </submittedName>
</protein>
<accession>A0A2W5F682</accession>